<accession>A0A8A1L9C8</accession>
<evidence type="ECO:0000313" key="2">
    <source>
        <dbReference type="EMBL" id="QSS48642.1"/>
    </source>
</evidence>
<feature type="signal peptide" evidence="1">
    <location>
        <begin position="1"/>
        <end position="18"/>
    </location>
</feature>
<gene>
    <name evidence="2" type="ORF">I7I53_08697</name>
</gene>
<evidence type="ECO:0000313" key="3">
    <source>
        <dbReference type="Proteomes" id="UP000663419"/>
    </source>
</evidence>
<dbReference type="AlphaFoldDB" id="A0A8A1L9C8"/>
<organism evidence="2 3">
    <name type="scientific">Ajellomyces capsulatus (strain H88)</name>
    <name type="common">Darling's disease fungus</name>
    <name type="synonym">Histoplasma capsulatum</name>
    <dbReference type="NCBI Taxonomy" id="544711"/>
    <lineage>
        <taxon>Eukaryota</taxon>
        <taxon>Fungi</taxon>
        <taxon>Dikarya</taxon>
        <taxon>Ascomycota</taxon>
        <taxon>Pezizomycotina</taxon>
        <taxon>Eurotiomycetes</taxon>
        <taxon>Eurotiomycetidae</taxon>
        <taxon>Onygenales</taxon>
        <taxon>Ajellomycetaceae</taxon>
        <taxon>Histoplasma</taxon>
    </lineage>
</organism>
<keyword evidence="1" id="KW-0732">Signal</keyword>
<dbReference type="EMBL" id="CP069102">
    <property type="protein sequence ID" value="QSS48642.1"/>
    <property type="molecule type" value="Genomic_DNA"/>
</dbReference>
<reference evidence="2" key="1">
    <citation type="submission" date="2021-01" db="EMBL/GenBank/DDBJ databases">
        <title>Chromosome-level genome assembly of a human fungal pathogen reveals clustering of transcriptionally co-regulated genes.</title>
        <authorList>
            <person name="Voorhies M."/>
            <person name="Cohen S."/>
            <person name="Shea T.P."/>
            <person name="Petrus S."/>
            <person name="Munoz J.F."/>
            <person name="Poplawski S."/>
            <person name="Goldman W.E."/>
            <person name="Michael T."/>
            <person name="Cuomo C.A."/>
            <person name="Sil A."/>
            <person name="Beyhan S."/>
        </authorList>
    </citation>
    <scope>NUCLEOTIDE SEQUENCE</scope>
    <source>
        <strain evidence="2">H88</strain>
    </source>
</reference>
<proteinExistence type="predicted"/>
<evidence type="ECO:0000256" key="1">
    <source>
        <dbReference type="SAM" id="SignalP"/>
    </source>
</evidence>
<protein>
    <submittedName>
        <fullName evidence="2">Uncharacterized protein</fullName>
    </submittedName>
</protein>
<sequence length="121" mass="13842">MNIGGISSLNFIIFSVIAYENLQSLVISNNAVPQMINARNLDIKTYKSQYIDNIEKLSLLNKEDNFVTAQSKEVDKTTPFSFNILSHRMDHCYPFGCLGHADCWRRPPCQHCVFANRSHCE</sequence>
<name>A0A8A1L9C8_AJEC8</name>
<dbReference type="Proteomes" id="UP000663419">
    <property type="component" value="Chromosome 1"/>
</dbReference>
<feature type="chain" id="PRO_5034725247" evidence="1">
    <location>
        <begin position="19"/>
        <end position="121"/>
    </location>
</feature>
<dbReference type="VEuPathDB" id="FungiDB:I7I53_08697"/>